<dbReference type="KEGG" id="mtm:MYCTH_2294994"/>
<evidence type="ECO:0000313" key="2">
    <source>
        <dbReference type="EMBL" id="AEO53529.1"/>
    </source>
</evidence>
<dbReference type="Proteomes" id="UP000007322">
    <property type="component" value="Chromosome 1"/>
</dbReference>
<dbReference type="InParanoid" id="G2Q366"/>
<proteinExistence type="predicted"/>
<feature type="region of interest" description="Disordered" evidence="1">
    <location>
        <begin position="49"/>
        <end position="72"/>
    </location>
</feature>
<keyword evidence="3" id="KW-1185">Reference proteome</keyword>
<dbReference type="VEuPathDB" id="FungiDB:MYCTH_2294994"/>
<name>G2Q366_THET4</name>
<sequence length="729" mass="82268">MTPPASQCRRALQRQIVPSKDSVWITDGLLASAFERYCRVSRTWNRKASNVPGPLESQRRLGRRRMGDASTWHCPPTPPSWAFLVPLNLTEWTWKPPTLASARENNRPRHESPAPASASASARVDPASLLPQWLRGPVPRQLAESAVDSTSAELSDPSQSSSIVSPRPAPYAALLGGFRWAAAHADDDRLASYTGKLCSQLRQRIMLGELPPDDISLLAKEMWDTLDSRLQGSALGHRLSLSFCRAIVSGLTSSKVFSPALMDAQFWNALLFQIAKLPASDTLCNLFVKVMTAMPASHRPRVSQGVLAVLGCLFSAWNRATAAVGGCDTRRLLDIGILPELYEKQRKISALPPCLRQAITISDVLQGATPDETKQLLSAAHRVVLREAAAWKMQNDGRALRYSWLYMLARNPHVNQDFLFDAAASLCGESLKHVQPLSVVEVSSLLLTQWASRGYLRAPKDVYRAYRRHRGKRDEAALAALFLAIFSRGDGETRKGLYLSAWKLLAKLRQKDYVIQSLTFDALTGKLPVRMLEDLACTSGDHIMAIRLRDLWSNHVVTDDRQPQWYPGVFDRYAEDIVRDPRIPAKEIWRVLDIGKLERQGVTTKQRMLRHRGTFGERRAVVVEKASRAFMNAPHLSNRAALRHVSRSFAFLKAVRGKVPDFIIQDLYRLVTKDLWENKPGRTKRLLWFLRIIERRHGLEFAWSCRLALRRWRARLMQKLVSHRGGRPF</sequence>
<gene>
    <name evidence="2" type="ORF">MYCTH_2294994</name>
</gene>
<dbReference type="RefSeq" id="XP_003658774.1">
    <property type="nucleotide sequence ID" value="XM_003658726.1"/>
</dbReference>
<evidence type="ECO:0000256" key="1">
    <source>
        <dbReference type="SAM" id="MobiDB-lite"/>
    </source>
</evidence>
<organism evidence="2 3">
    <name type="scientific">Thermothelomyces thermophilus (strain ATCC 42464 / BCRC 31852 / DSM 1799)</name>
    <name type="common">Sporotrichum thermophile</name>
    <dbReference type="NCBI Taxonomy" id="573729"/>
    <lineage>
        <taxon>Eukaryota</taxon>
        <taxon>Fungi</taxon>
        <taxon>Dikarya</taxon>
        <taxon>Ascomycota</taxon>
        <taxon>Pezizomycotina</taxon>
        <taxon>Sordariomycetes</taxon>
        <taxon>Sordariomycetidae</taxon>
        <taxon>Sordariales</taxon>
        <taxon>Chaetomiaceae</taxon>
        <taxon>Thermothelomyces</taxon>
    </lineage>
</organism>
<dbReference type="AlphaFoldDB" id="G2Q366"/>
<evidence type="ECO:0000313" key="3">
    <source>
        <dbReference type="Proteomes" id="UP000007322"/>
    </source>
</evidence>
<accession>G2Q366</accession>
<dbReference type="GeneID" id="11513373"/>
<feature type="compositionally biased region" description="Low complexity" evidence="1">
    <location>
        <begin position="155"/>
        <end position="166"/>
    </location>
</feature>
<dbReference type="HOGENOM" id="CLU_017045_0_0_1"/>
<feature type="region of interest" description="Disordered" evidence="1">
    <location>
        <begin position="141"/>
        <end position="166"/>
    </location>
</feature>
<protein>
    <submittedName>
        <fullName evidence="2">Uncharacterized protein</fullName>
    </submittedName>
</protein>
<dbReference type="OrthoDB" id="5428038at2759"/>
<feature type="region of interest" description="Disordered" evidence="1">
    <location>
        <begin position="100"/>
        <end position="124"/>
    </location>
</feature>
<feature type="compositionally biased region" description="Low complexity" evidence="1">
    <location>
        <begin position="113"/>
        <end position="122"/>
    </location>
</feature>
<reference evidence="2 3" key="1">
    <citation type="journal article" date="2011" name="Nat. Biotechnol.">
        <title>Comparative genomic analysis of the thermophilic biomass-degrading fungi Myceliophthora thermophila and Thielavia terrestris.</title>
        <authorList>
            <person name="Berka R.M."/>
            <person name="Grigoriev I.V."/>
            <person name="Otillar R."/>
            <person name="Salamov A."/>
            <person name="Grimwood J."/>
            <person name="Reid I."/>
            <person name="Ishmael N."/>
            <person name="John T."/>
            <person name="Darmond C."/>
            <person name="Moisan M.-C."/>
            <person name="Henrissat B."/>
            <person name="Coutinho P.M."/>
            <person name="Lombard V."/>
            <person name="Natvig D.O."/>
            <person name="Lindquist E."/>
            <person name="Schmutz J."/>
            <person name="Lucas S."/>
            <person name="Harris P."/>
            <person name="Powlowski J."/>
            <person name="Bellemare A."/>
            <person name="Taylor D."/>
            <person name="Butler G."/>
            <person name="de Vries R.P."/>
            <person name="Allijn I.E."/>
            <person name="van den Brink J."/>
            <person name="Ushinsky S."/>
            <person name="Storms R."/>
            <person name="Powell A.J."/>
            <person name="Paulsen I.T."/>
            <person name="Elbourne L.D.H."/>
            <person name="Baker S.E."/>
            <person name="Magnuson J."/>
            <person name="LaBoissiere S."/>
            <person name="Clutterbuck A.J."/>
            <person name="Martinez D."/>
            <person name="Wogulis M."/>
            <person name="de Leon A.L."/>
            <person name="Rey M.W."/>
            <person name="Tsang A."/>
        </authorList>
    </citation>
    <scope>NUCLEOTIDE SEQUENCE [LARGE SCALE GENOMIC DNA]</scope>
    <source>
        <strain evidence="3">ATCC 42464 / BCRC 31852 / DSM 1799</strain>
    </source>
</reference>
<dbReference type="OMA" id="TACDDHR"/>
<dbReference type="EMBL" id="CP003002">
    <property type="protein sequence ID" value="AEO53529.1"/>
    <property type="molecule type" value="Genomic_DNA"/>
</dbReference>
<dbReference type="eggNOG" id="ENOG502RG7P">
    <property type="taxonomic scope" value="Eukaryota"/>
</dbReference>